<evidence type="ECO:0000256" key="1">
    <source>
        <dbReference type="SAM" id="MobiDB-lite"/>
    </source>
</evidence>
<evidence type="ECO:0000313" key="3">
    <source>
        <dbReference type="Proteomes" id="UP001054889"/>
    </source>
</evidence>
<organism evidence="2 3">
    <name type="scientific">Eleusine coracana subsp. coracana</name>
    <dbReference type="NCBI Taxonomy" id="191504"/>
    <lineage>
        <taxon>Eukaryota</taxon>
        <taxon>Viridiplantae</taxon>
        <taxon>Streptophyta</taxon>
        <taxon>Embryophyta</taxon>
        <taxon>Tracheophyta</taxon>
        <taxon>Spermatophyta</taxon>
        <taxon>Magnoliopsida</taxon>
        <taxon>Liliopsida</taxon>
        <taxon>Poales</taxon>
        <taxon>Poaceae</taxon>
        <taxon>PACMAD clade</taxon>
        <taxon>Chloridoideae</taxon>
        <taxon>Cynodonteae</taxon>
        <taxon>Eleusininae</taxon>
        <taxon>Eleusine</taxon>
    </lineage>
</organism>
<feature type="region of interest" description="Disordered" evidence="1">
    <location>
        <begin position="78"/>
        <end position="103"/>
    </location>
</feature>
<reference evidence="2" key="2">
    <citation type="submission" date="2021-12" db="EMBL/GenBank/DDBJ databases">
        <title>Resequencing data analysis of finger millet.</title>
        <authorList>
            <person name="Hatakeyama M."/>
            <person name="Aluri S."/>
            <person name="Balachadran M.T."/>
            <person name="Sivarajan S.R."/>
            <person name="Poveda L."/>
            <person name="Shimizu-Inatsugi R."/>
            <person name="Schlapbach R."/>
            <person name="Sreeman S.M."/>
            <person name="Shimizu K.K."/>
        </authorList>
    </citation>
    <scope>NUCLEOTIDE SEQUENCE</scope>
</reference>
<proteinExistence type="predicted"/>
<reference evidence="2" key="1">
    <citation type="journal article" date="2018" name="DNA Res.">
        <title>Multiple hybrid de novo genome assembly of finger millet, an orphan allotetraploid crop.</title>
        <authorList>
            <person name="Hatakeyama M."/>
            <person name="Aluri S."/>
            <person name="Balachadran M.T."/>
            <person name="Sivarajan S.R."/>
            <person name="Patrignani A."/>
            <person name="Gruter S."/>
            <person name="Poveda L."/>
            <person name="Shimizu-Inatsugi R."/>
            <person name="Baeten J."/>
            <person name="Francoijs K.J."/>
            <person name="Nataraja K.N."/>
            <person name="Reddy Y.A.N."/>
            <person name="Phadnis S."/>
            <person name="Ravikumar R.L."/>
            <person name="Schlapbach R."/>
            <person name="Sreeman S.M."/>
            <person name="Shimizu K.K."/>
        </authorList>
    </citation>
    <scope>NUCLEOTIDE SEQUENCE</scope>
</reference>
<name>A0AAV5E4K0_ELECO</name>
<keyword evidence="3" id="KW-1185">Reference proteome</keyword>
<accession>A0AAV5E4K0</accession>
<dbReference type="AlphaFoldDB" id="A0AAV5E4K0"/>
<comment type="caution">
    <text evidence="2">The sequence shown here is derived from an EMBL/GenBank/DDBJ whole genome shotgun (WGS) entry which is preliminary data.</text>
</comment>
<sequence>MSSRSSMLSTLMPYAHIFSRMAHGKAALEQHEGGLIDWNSEAMVIDRALLEELLYVLGGLVVLWFAWRVLEWGWAEPAEAGPGPEGPGPSGHSVPVPGRRPEG</sequence>
<dbReference type="EMBL" id="BQKI01000073">
    <property type="protein sequence ID" value="GJN18313.1"/>
    <property type="molecule type" value="Genomic_DNA"/>
</dbReference>
<evidence type="ECO:0000313" key="2">
    <source>
        <dbReference type="EMBL" id="GJN18313.1"/>
    </source>
</evidence>
<dbReference type="Proteomes" id="UP001054889">
    <property type="component" value="Unassembled WGS sequence"/>
</dbReference>
<protein>
    <submittedName>
        <fullName evidence="2">Uncharacterized protein</fullName>
    </submittedName>
</protein>
<gene>
    <name evidence="2" type="primary">gb05461</name>
    <name evidence="2" type="ORF">PR202_gb05461</name>
</gene>